<comment type="caution">
    <text evidence="10">The sequence shown here is derived from an EMBL/GenBank/DDBJ whole genome shotgun (WGS) entry which is preliminary data.</text>
</comment>
<feature type="transmembrane region" description="Helical" evidence="8">
    <location>
        <begin position="132"/>
        <end position="156"/>
    </location>
</feature>
<feature type="transmembrane region" description="Helical" evidence="8">
    <location>
        <begin position="64"/>
        <end position="89"/>
    </location>
</feature>
<dbReference type="Pfam" id="PF07690">
    <property type="entry name" value="MFS_1"/>
    <property type="match status" value="1"/>
</dbReference>
<comment type="similarity">
    <text evidence="2">Belongs to the major facilitator superfamily.</text>
</comment>
<organism evidence="10 11">
    <name type="scientific">Cordyceps javanica</name>
    <dbReference type="NCBI Taxonomy" id="43265"/>
    <lineage>
        <taxon>Eukaryota</taxon>
        <taxon>Fungi</taxon>
        <taxon>Dikarya</taxon>
        <taxon>Ascomycota</taxon>
        <taxon>Pezizomycotina</taxon>
        <taxon>Sordariomycetes</taxon>
        <taxon>Hypocreomycetidae</taxon>
        <taxon>Hypocreales</taxon>
        <taxon>Cordycipitaceae</taxon>
        <taxon>Cordyceps</taxon>
    </lineage>
</organism>
<dbReference type="Gene3D" id="1.20.1720.10">
    <property type="entry name" value="Multidrug resistance protein D"/>
    <property type="match status" value="1"/>
</dbReference>
<evidence type="ECO:0000256" key="2">
    <source>
        <dbReference type="ARBA" id="ARBA00008335"/>
    </source>
</evidence>
<feature type="transmembrane region" description="Helical" evidence="8">
    <location>
        <begin position="534"/>
        <end position="556"/>
    </location>
</feature>
<name>A0A545UZD1_9HYPO</name>
<dbReference type="PANTHER" id="PTHR23501">
    <property type="entry name" value="MAJOR FACILITATOR SUPERFAMILY"/>
    <property type="match status" value="1"/>
</dbReference>
<proteinExistence type="inferred from homology"/>
<keyword evidence="5 8" id="KW-1133">Transmembrane helix</keyword>
<evidence type="ECO:0000256" key="7">
    <source>
        <dbReference type="SAM" id="MobiDB-lite"/>
    </source>
</evidence>
<feature type="transmembrane region" description="Helical" evidence="8">
    <location>
        <begin position="162"/>
        <end position="181"/>
    </location>
</feature>
<dbReference type="InterPro" id="IPR011701">
    <property type="entry name" value="MFS"/>
</dbReference>
<reference evidence="10 11" key="1">
    <citation type="journal article" date="2019" name="Appl. Microbiol. Biotechnol.">
        <title>Genome sequence of Isaria javanica and comparative genome analysis insights into family S53 peptidase evolution in fungal entomopathogens.</title>
        <authorList>
            <person name="Lin R."/>
            <person name="Zhang X."/>
            <person name="Xin B."/>
            <person name="Zou M."/>
            <person name="Gao Y."/>
            <person name="Qin F."/>
            <person name="Hu Q."/>
            <person name="Xie B."/>
            <person name="Cheng X."/>
        </authorList>
    </citation>
    <scope>NUCLEOTIDE SEQUENCE [LARGE SCALE GENOMIC DNA]</scope>
    <source>
        <strain evidence="10 11">IJ1G</strain>
    </source>
</reference>
<dbReference type="GO" id="GO:0012505">
    <property type="term" value="C:endomembrane system"/>
    <property type="evidence" value="ECO:0007669"/>
    <property type="project" value="UniProtKB-SubCell"/>
</dbReference>
<evidence type="ECO:0000256" key="5">
    <source>
        <dbReference type="ARBA" id="ARBA00022989"/>
    </source>
</evidence>
<dbReference type="STRING" id="43265.A0A545UZD1"/>
<dbReference type="FunFam" id="1.20.1720.10:FF:000013">
    <property type="entry name" value="Related to multidrug resistance proteins"/>
    <property type="match status" value="1"/>
</dbReference>
<dbReference type="GO" id="GO:0015174">
    <property type="term" value="F:basic amino acid transmembrane transporter activity"/>
    <property type="evidence" value="ECO:0007669"/>
    <property type="project" value="TreeGrafter"/>
</dbReference>
<keyword evidence="3" id="KW-0813">Transport</keyword>
<feature type="transmembrane region" description="Helical" evidence="8">
    <location>
        <begin position="259"/>
        <end position="276"/>
    </location>
</feature>
<dbReference type="PANTHER" id="PTHR23501:SF84">
    <property type="entry name" value="VACUOLAR MEMBRANE AMINO ACID UPTAKE TRANSPORTER FNX2"/>
    <property type="match status" value="1"/>
</dbReference>
<comment type="subcellular location">
    <subcellularLocation>
        <location evidence="1">Endomembrane system</location>
        <topology evidence="1">Multi-pass membrane protein</topology>
    </subcellularLocation>
</comment>
<dbReference type="SUPFAM" id="SSF103473">
    <property type="entry name" value="MFS general substrate transporter"/>
    <property type="match status" value="1"/>
</dbReference>
<keyword evidence="11" id="KW-1185">Reference proteome</keyword>
<dbReference type="GO" id="GO:0000329">
    <property type="term" value="C:fungal-type vacuole membrane"/>
    <property type="evidence" value="ECO:0007669"/>
    <property type="project" value="TreeGrafter"/>
</dbReference>
<protein>
    <submittedName>
        <fullName evidence="10">MFS multidrug transporter</fullName>
    </submittedName>
</protein>
<accession>A0A545UZD1</accession>
<gene>
    <name evidence="10" type="ORF">IF1G_06827</name>
</gene>
<evidence type="ECO:0000313" key="11">
    <source>
        <dbReference type="Proteomes" id="UP000315783"/>
    </source>
</evidence>
<evidence type="ECO:0000256" key="4">
    <source>
        <dbReference type="ARBA" id="ARBA00022692"/>
    </source>
</evidence>
<dbReference type="Proteomes" id="UP000315783">
    <property type="component" value="Unassembled WGS sequence"/>
</dbReference>
<evidence type="ECO:0000256" key="6">
    <source>
        <dbReference type="ARBA" id="ARBA00023136"/>
    </source>
</evidence>
<evidence type="ECO:0000259" key="9">
    <source>
        <dbReference type="PROSITE" id="PS50850"/>
    </source>
</evidence>
<feature type="transmembrane region" description="Helical" evidence="8">
    <location>
        <begin position="101"/>
        <end position="120"/>
    </location>
</feature>
<feature type="transmembrane region" description="Helical" evidence="8">
    <location>
        <begin position="193"/>
        <end position="212"/>
    </location>
</feature>
<feature type="transmembrane region" description="Helical" evidence="8">
    <location>
        <begin position="430"/>
        <end position="455"/>
    </location>
</feature>
<feature type="domain" description="Major facilitator superfamily (MFS) profile" evidence="9">
    <location>
        <begin position="67"/>
        <end position="559"/>
    </location>
</feature>
<dbReference type="AlphaFoldDB" id="A0A545UZD1"/>
<dbReference type="EMBL" id="SPUK01000009">
    <property type="protein sequence ID" value="TQV94816.1"/>
    <property type="molecule type" value="Genomic_DNA"/>
</dbReference>
<keyword evidence="4 8" id="KW-0812">Transmembrane</keyword>
<evidence type="ECO:0000256" key="1">
    <source>
        <dbReference type="ARBA" id="ARBA00004127"/>
    </source>
</evidence>
<dbReference type="GO" id="GO:0046943">
    <property type="term" value="F:carboxylic acid transmembrane transporter activity"/>
    <property type="evidence" value="ECO:0007669"/>
    <property type="project" value="UniProtKB-ARBA"/>
</dbReference>
<sequence>MAKSDPAETSPLLAPRDGAATLDDDREAHAAAAAAAAAATPNGTGQSAQQADDADGVKQLGNRIYVLLPAVAIGLLLSALDQLITLASYTKMGNDLNALDSVSWIATSYFLTLTSCQPLYGKLSDIFGRKECLLFAYAVFGLGCLGCGLAGTMLQLCVARGVAGVGGGGMTAVVSILVSDIVPLRERGVWQGYINIVFAVGTATGAPLGGILADSIGWRWSFIGQTPLCIVAALIVYFALDLPPPSTDHVFAKMRRVDFLGALTLVGAVFSLLLGLDAGSRGGSGSGGGGWTGRTALVSLGVAAPLLLAAFLYVEARVAAHPFAPGRVVLAPRMAACYMANFFGMAAQMGAFFFLPLCFQAVHGFGAAASGALLVPGMVCGVAASIAGGWTIKRTGRFYWVTVAGFGLLFAALPVLAVGLWRRDVLLEEAGYVVCLIGAYSGVTTSLIGLLANAAVEDTAVVVACSYLFRSLGSSIGISICSAVLQQVLRGELDRRLVGDDAREIEDRVRQNLDYIRHLAPEVAEMVRASYQRAALASLAPAFGFAGVAFLFTFGVRETAIRK</sequence>
<dbReference type="PROSITE" id="PS50850">
    <property type="entry name" value="MFS"/>
    <property type="match status" value="1"/>
</dbReference>
<dbReference type="InterPro" id="IPR036259">
    <property type="entry name" value="MFS_trans_sf"/>
</dbReference>
<feature type="transmembrane region" description="Helical" evidence="8">
    <location>
        <begin position="218"/>
        <end position="239"/>
    </location>
</feature>
<feature type="transmembrane region" description="Helical" evidence="8">
    <location>
        <begin position="361"/>
        <end position="386"/>
    </location>
</feature>
<dbReference type="OrthoDB" id="6770063at2759"/>
<dbReference type="Gene3D" id="1.20.1250.20">
    <property type="entry name" value="MFS general substrate transporter like domains"/>
    <property type="match status" value="1"/>
</dbReference>
<evidence type="ECO:0000256" key="3">
    <source>
        <dbReference type="ARBA" id="ARBA00022448"/>
    </source>
</evidence>
<feature type="transmembrane region" description="Helical" evidence="8">
    <location>
        <begin position="296"/>
        <end position="314"/>
    </location>
</feature>
<keyword evidence="6 8" id="KW-0472">Membrane</keyword>
<feature type="transmembrane region" description="Helical" evidence="8">
    <location>
        <begin position="335"/>
        <end position="355"/>
    </location>
</feature>
<feature type="region of interest" description="Disordered" evidence="7">
    <location>
        <begin position="1"/>
        <end position="26"/>
    </location>
</feature>
<evidence type="ECO:0000313" key="10">
    <source>
        <dbReference type="EMBL" id="TQV94816.1"/>
    </source>
</evidence>
<dbReference type="InterPro" id="IPR020846">
    <property type="entry name" value="MFS_dom"/>
</dbReference>
<feature type="transmembrane region" description="Helical" evidence="8">
    <location>
        <begin position="398"/>
        <end position="418"/>
    </location>
</feature>
<evidence type="ECO:0000256" key="8">
    <source>
        <dbReference type="SAM" id="Phobius"/>
    </source>
</evidence>